<evidence type="ECO:0000313" key="3">
    <source>
        <dbReference type="Proteomes" id="UP000231279"/>
    </source>
</evidence>
<evidence type="ECO:0008006" key="4">
    <source>
        <dbReference type="Google" id="ProtNLM"/>
    </source>
</evidence>
<evidence type="ECO:0000313" key="2">
    <source>
        <dbReference type="EMBL" id="PIN26055.1"/>
    </source>
</evidence>
<reference evidence="3" key="1">
    <citation type="journal article" date="2018" name="Gigascience">
        <title>Genome assembly of the Pink Ipe (Handroanthus impetiginosus, Bignoniaceae), a highly valued, ecologically keystone Neotropical timber forest tree.</title>
        <authorList>
            <person name="Silva-Junior O.B."/>
            <person name="Grattapaglia D."/>
            <person name="Novaes E."/>
            <person name="Collevatti R.G."/>
        </authorList>
    </citation>
    <scope>NUCLEOTIDE SEQUENCE [LARGE SCALE GENOMIC DNA]</scope>
    <source>
        <strain evidence="3">cv. UFG-1</strain>
    </source>
</reference>
<comment type="caution">
    <text evidence="2">The sequence shown here is derived from an EMBL/GenBank/DDBJ whole genome shotgun (WGS) entry which is preliminary data.</text>
</comment>
<keyword evidence="3" id="KW-1185">Reference proteome</keyword>
<keyword evidence="1" id="KW-1133">Transmembrane helix</keyword>
<dbReference type="Proteomes" id="UP000231279">
    <property type="component" value="Unassembled WGS sequence"/>
</dbReference>
<protein>
    <recommendedName>
        <fullName evidence="4">RNase H type-1 domain-containing protein</fullName>
    </recommendedName>
</protein>
<proteinExistence type="predicted"/>
<dbReference type="AlphaFoldDB" id="A0A2G9I8G6"/>
<feature type="transmembrane region" description="Helical" evidence="1">
    <location>
        <begin position="6"/>
        <end position="27"/>
    </location>
</feature>
<keyword evidence="1" id="KW-0472">Membrane</keyword>
<sequence length="101" mass="11476">MCLNLLNITCTCLEMLLMLWLCVWNLWISVFWNRPESGVIKINFDASLFSNQRRIGVGLLARAHCRKCVTGRRLIIDGMFTPEIAEAMAARLAANLASEFQ</sequence>
<organism evidence="2 3">
    <name type="scientific">Handroanthus impetiginosus</name>
    <dbReference type="NCBI Taxonomy" id="429701"/>
    <lineage>
        <taxon>Eukaryota</taxon>
        <taxon>Viridiplantae</taxon>
        <taxon>Streptophyta</taxon>
        <taxon>Embryophyta</taxon>
        <taxon>Tracheophyta</taxon>
        <taxon>Spermatophyta</taxon>
        <taxon>Magnoliopsida</taxon>
        <taxon>eudicotyledons</taxon>
        <taxon>Gunneridae</taxon>
        <taxon>Pentapetalae</taxon>
        <taxon>asterids</taxon>
        <taxon>lamiids</taxon>
        <taxon>Lamiales</taxon>
        <taxon>Bignoniaceae</taxon>
        <taxon>Crescentiina</taxon>
        <taxon>Tabebuia alliance</taxon>
        <taxon>Handroanthus</taxon>
    </lineage>
</organism>
<evidence type="ECO:0000256" key="1">
    <source>
        <dbReference type="SAM" id="Phobius"/>
    </source>
</evidence>
<accession>A0A2G9I8G6</accession>
<keyword evidence="1" id="KW-0812">Transmembrane</keyword>
<name>A0A2G9I8G6_9LAMI</name>
<dbReference type="EMBL" id="NKXS01000153">
    <property type="protein sequence ID" value="PIN26055.1"/>
    <property type="molecule type" value="Genomic_DNA"/>
</dbReference>
<gene>
    <name evidence="2" type="ORF">CDL12_01191</name>
</gene>